<evidence type="ECO:0000313" key="3">
    <source>
        <dbReference type="Proteomes" id="UP001162164"/>
    </source>
</evidence>
<feature type="region of interest" description="Disordered" evidence="1">
    <location>
        <begin position="141"/>
        <end position="174"/>
    </location>
</feature>
<evidence type="ECO:0000256" key="1">
    <source>
        <dbReference type="SAM" id="MobiDB-lite"/>
    </source>
</evidence>
<sequence length="174" mass="19909">MALRAYVILVLTFQNRVQPQKFIPCMYFRNFIVNGFENIEEKTVFRVPHSKGHWEGTHGRILAEAPNRICFIINSKTISTSSHGPTKLCRDSPMLCGSTEKCLKPKRSNETQSLTSYASVTSRPTSVSCSIVCVARVLHLPSSSNEDEEEQEEEEEREQEQEEREEFDGYNSDE</sequence>
<evidence type="ECO:0000313" key="2">
    <source>
        <dbReference type="EMBL" id="KAJ8977040.1"/>
    </source>
</evidence>
<feature type="compositionally biased region" description="Acidic residues" evidence="1">
    <location>
        <begin position="145"/>
        <end position="174"/>
    </location>
</feature>
<organism evidence="2 3">
    <name type="scientific">Molorchus minor</name>
    <dbReference type="NCBI Taxonomy" id="1323400"/>
    <lineage>
        <taxon>Eukaryota</taxon>
        <taxon>Metazoa</taxon>
        <taxon>Ecdysozoa</taxon>
        <taxon>Arthropoda</taxon>
        <taxon>Hexapoda</taxon>
        <taxon>Insecta</taxon>
        <taxon>Pterygota</taxon>
        <taxon>Neoptera</taxon>
        <taxon>Endopterygota</taxon>
        <taxon>Coleoptera</taxon>
        <taxon>Polyphaga</taxon>
        <taxon>Cucujiformia</taxon>
        <taxon>Chrysomeloidea</taxon>
        <taxon>Cerambycidae</taxon>
        <taxon>Lamiinae</taxon>
        <taxon>Monochamini</taxon>
        <taxon>Molorchus</taxon>
    </lineage>
</organism>
<proteinExistence type="predicted"/>
<dbReference type="EMBL" id="JAPWTJ010000595">
    <property type="protein sequence ID" value="KAJ8977040.1"/>
    <property type="molecule type" value="Genomic_DNA"/>
</dbReference>
<protein>
    <submittedName>
        <fullName evidence="2">Uncharacterized protein</fullName>
    </submittedName>
</protein>
<comment type="caution">
    <text evidence="2">The sequence shown here is derived from an EMBL/GenBank/DDBJ whole genome shotgun (WGS) entry which is preliminary data.</text>
</comment>
<accession>A0ABQ9JG91</accession>
<name>A0ABQ9JG91_9CUCU</name>
<gene>
    <name evidence="2" type="ORF">NQ317_017714</name>
</gene>
<keyword evidence="3" id="KW-1185">Reference proteome</keyword>
<reference evidence="2" key="1">
    <citation type="journal article" date="2023" name="Insect Mol. Biol.">
        <title>Genome sequencing provides insights into the evolution of gene families encoding plant cell wall-degrading enzymes in longhorned beetles.</title>
        <authorList>
            <person name="Shin N.R."/>
            <person name="Okamura Y."/>
            <person name="Kirsch R."/>
            <person name="Pauchet Y."/>
        </authorList>
    </citation>
    <scope>NUCLEOTIDE SEQUENCE</scope>
    <source>
        <strain evidence="2">MMC_N1</strain>
    </source>
</reference>
<dbReference type="Proteomes" id="UP001162164">
    <property type="component" value="Unassembled WGS sequence"/>
</dbReference>